<dbReference type="InterPro" id="IPR025309">
    <property type="entry name" value="KTSC_dom"/>
</dbReference>
<protein>
    <submittedName>
        <fullName evidence="2">KTSC domain-containing protein</fullName>
    </submittedName>
</protein>
<dbReference type="Proteomes" id="UP000285648">
    <property type="component" value="Unassembled WGS sequence"/>
</dbReference>
<dbReference type="RefSeq" id="WP_121574202.1">
    <property type="nucleotide sequence ID" value="NZ_MJLZ01000008.1"/>
</dbReference>
<dbReference type="Pfam" id="PF13619">
    <property type="entry name" value="KTSC"/>
    <property type="match status" value="1"/>
</dbReference>
<gene>
    <name evidence="2" type="ORF">BIY29_05610</name>
</gene>
<evidence type="ECO:0000313" key="3">
    <source>
        <dbReference type="Proteomes" id="UP000285648"/>
    </source>
</evidence>
<feature type="domain" description="KTSC" evidence="1">
    <location>
        <begin position="10"/>
        <end position="71"/>
    </location>
</feature>
<organism evidence="2 3">
    <name type="scientific">Brenneria alni</name>
    <dbReference type="NCBI Taxonomy" id="71656"/>
    <lineage>
        <taxon>Bacteria</taxon>
        <taxon>Pseudomonadati</taxon>
        <taxon>Pseudomonadota</taxon>
        <taxon>Gammaproteobacteria</taxon>
        <taxon>Enterobacterales</taxon>
        <taxon>Pectobacteriaceae</taxon>
        <taxon>Brenneria</taxon>
    </lineage>
</organism>
<accession>A0A421DRD4</accession>
<proteinExistence type="predicted"/>
<dbReference type="EMBL" id="MJLZ01000008">
    <property type="protein sequence ID" value="RLM26533.1"/>
    <property type="molecule type" value="Genomic_DNA"/>
</dbReference>
<name>A0A421DRD4_9GAMM</name>
<dbReference type="OrthoDB" id="8909582at2"/>
<dbReference type="AlphaFoldDB" id="A0A421DRD4"/>
<sequence length="87" mass="9603">MSNIALTPVKSSQIHSIGHDPATNTLAIRFNGRNNAPGSLYHYSNVSSEDFAAFSGAESVGSHFYRNIKPNTDKFPYQRINEEKSEA</sequence>
<comment type="caution">
    <text evidence="2">The sequence shown here is derived from an EMBL/GenBank/DDBJ whole genome shotgun (WGS) entry which is preliminary data.</text>
</comment>
<evidence type="ECO:0000259" key="1">
    <source>
        <dbReference type="Pfam" id="PF13619"/>
    </source>
</evidence>
<keyword evidence="3" id="KW-1185">Reference proteome</keyword>
<evidence type="ECO:0000313" key="2">
    <source>
        <dbReference type="EMBL" id="RLM26533.1"/>
    </source>
</evidence>
<reference evidence="2 3" key="1">
    <citation type="submission" date="2016-09" db="EMBL/GenBank/DDBJ databases">
        <authorList>
            <person name="Doonan J."/>
            <person name="Pachebat J.A."/>
            <person name="Golyshin P.N."/>
            <person name="Denman S."/>
            <person name="Mcdonald J.E."/>
        </authorList>
    </citation>
    <scope>NUCLEOTIDE SEQUENCE [LARGE SCALE GENOMIC DNA]</scope>
    <source>
        <strain evidence="2 3">NCPPB 3934</strain>
    </source>
</reference>